<feature type="transmembrane region" description="Helical" evidence="8">
    <location>
        <begin position="357"/>
        <end position="376"/>
    </location>
</feature>
<dbReference type="CDD" id="cd06173">
    <property type="entry name" value="MFS_MefA_like"/>
    <property type="match status" value="1"/>
</dbReference>
<accession>A0ABW2SMI1</accession>
<evidence type="ECO:0000256" key="7">
    <source>
        <dbReference type="SAM" id="MobiDB-lite"/>
    </source>
</evidence>
<evidence type="ECO:0000313" key="9">
    <source>
        <dbReference type="EMBL" id="MFC7581046.1"/>
    </source>
</evidence>
<dbReference type="InterPro" id="IPR011701">
    <property type="entry name" value="MFS"/>
</dbReference>
<dbReference type="Gene3D" id="1.20.1250.20">
    <property type="entry name" value="MFS general substrate transporter like domains"/>
    <property type="match status" value="1"/>
</dbReference>
<feature type="transmembrane region" description="Helical" evidence="8">
    <location>
        <begin position="322"/>
        <end position="345"/>
    </location>
</feature>
<dbReference type="Pfam" id="PF07690">
    <property type="entry name" value="MFS_1"/>
    <property type="match status" value="1"/>
</dbReference>
<evidence type="ECO:0000256" key="8">
    <source>
        <dbReference type="SAM" id="Phobius"/>
    </source>
</evidence>
<evidence type="ECO:0000256" key="1">
    <source>
        <dbReference type="ARBA" id="ARBA00004429"/>
    </source>
</evidence>
<keyword evidence="6 8" id="KW-0472">Membrane</keyword>
<organism evidence="9 10">
    <name type="scientific">Schaalia naturae</name>
    <dbReference type="NCBI Taxonomy" id="635203"/>
    <lineage>
        <taxon>Bacteria</taxon>
        <taxon>Bacillati</taxon>
        <taxon>Actinomycetota</taxon>
        <taxon>Actinomycetes</taxon>
        <taxon>Actinomycetales</taxon>
        <taxon>Actinomycetaceae</taxon>
        <taxon>Schaalia</taxon>
    </lineage>
</organism>
<dbReference type="PANTHER" id="PTHR23513:SF9">
    <property type="entry name" value="ENTEROBACTIN EXPORTER ENTS"/>
    <property type="match status" value="1"/>
</dbReference>
<comment type="subcellular location">
    <subcellularLocation>
        <location evidence="1">Cell inner membrane</location>
        <topology evidence="1">Multi-pass membrane protein</topology>
    </subcellularLocation>
</comment>
<dbReference type="InterPro" id="IPR036259">
    <property type="entry name" value="MFS_trans_sf"/>
</dbReference>
<keyword evidence="4 8" id="KW-0812">Transmembrane</keyword>
<proteinExistence type="predicted"/>
<evidence type="ECO:0000256" key="4">
    <source>
        <dbReference type="ARBA" id="ARBA00022692"/>
    </source>
</evidence>
<feature type="transmembrane region" description="Helical" evidence="8">
    <location>
        <begin position="169"/>
        <end position="191"/>
    </location>
</feature>
<dbReference type="SUPFAM" id="SSF103473">
    <property type="entry name" value="MFS general substrate transporter"/>
    <property type="match status" value="1"/>
</dbReference>
<evidence type="ECO:0000256" key="6">
    <source>
        <dbReference type="ARBA" id="ARBA00023136"/>
    </source>
</evidence>
<feature type="transmembrane region" description="Helical" evidence="8">
    <location>
        <begin position="299"/>
        <end position="316"/>
    </location>
</feature>
<feature type="transmembrane region" description="Helical" evidence="8">
    <location>
        <begin position="267"/>
        <end position="287"/>
    </location>
</feature>
<keyword evidence="3" id="KW-1003">Cell membrane</keyword>
<evidence type="ECO:0000313" key="10">
    <source>
        <dbReference type="Proteomes" id="UP001596527"/>
    </source>
</evidence>
<sequence>MPASTPDPAPQRSLWRDRDYVAWLAADTSWQFGASIRAFATLLITYAVTGSYAQAGAVSTVSTIVSAVAMLPGGVLVDRWDRRVSLTVSGLARALVYGAATLTWWTGAMTIGVLYAVGVASGLIAGLFSTASDAALKSVVPTRDLPRAIAANQGRDAAVSLSASPVSGVLMGLSYALPFAAAALGSLLQVIGTRFIRADLRPAREPAATSAHARRAFLRELGAGFSVYRDIPVLARMLPALILVNCGVNALFVGVQLILQGQGVEPWRIGLLDTAIGAGMLAGSVFAPRLIRRVPTGRLCVTLFVGCAAVLMPLSFVQDLPLALIVLALLGIMMPALNGAMGGYFQALIPNRLQGRALSAMQLIQQTLPALMPAAVGLGLQYLGAGPTMLATAILFPAAAVLVLTHRELRALPTPDRWSIGDQQAPEPLPDRDPAAGAGTVGA</sequence>
<dbReference type="PANTHER" id="PTHR23513">
    <property type="entry name" value="INTEGRAL MEMBRANE EFFLUX PROTEIN-RELATED"/>
    <property type="match status" value="1"/>
</dbReference>
<keyword evidence="5 8" id="KW-1133">Transmembrane helix</keyword>
<protein>
    <submittedName>
        <fullName evidence="9">MFS transporter</fullName>
    </submittedName>
</protein>
<dbReference type="EMBL" id="JBHTEF010000001">
    <property type="protein sequence ID" value="MFC7581046.1"/>
    <property type="molecule type" value="Genomic_DNA"/>
</dbReference>
<feature type="transmembrane region" description="Helical" evidence="8">
    <location>
        <begin position="112"/>
        <end position="131"/>
    </location>
</feature>
<reference evidence="10" key="1">
    <citation type="journal article" date="2019" name="Int. J. Syst. Evol. Microbiol.">
        <title>The Global Catalogue of Microorganisms (GCM) 10K type strain sequencing project: providing services to taxonomists for standard genome sequencing and annotation.</title>
        <authorList>
            <consortium name="The Broad Institute Genomics Platform"/>
            <consortium name="The Broad Institute Genome Sequencing Center for Infectious Disease"/>
            <person name="Wu L."/>
            <person name="Ma J."/>
        </authorList>
    </citation>
    <scope>NUCLEOTIDE SEQUENCE [LARGE SCALE GENOMIC DNA]</scope>
    <source>
        <strain evidence="10">CCUG 56698</strain>
    </source>
</reference>
<comment type="caution">
    <text evidence="9">The sequence shown here is derived from an EMBL/GenBank/DDBJ whole genome shotgun (WGS) entry which is preliminary data.</text>
</comment>
<evidence type="ECO:0000256" key="3">
    <source>
        <dbReference type="ARBA" id="ARBA00022475"/>
    </source>
</evidence>
<gene>
    <name evidence="9" type="ORF">ACFQWG_07530</name>
</gene>
<keyword evidence="10" id="KW-1185">Reference proteome</keyword>
<keyword evidence="2" id="KW-0813">Transport</keyword>
<name>A0ABW2SMI1_9ACTO</name>
<evidence type="ECO:0000256" key="2">
    <source>
        <dbReference type="ARBA" id="ARBA00022448"/>
    </source>
</evidence>
<feature type="region of interest" description="Disordered" evidence="7">
    <location>
        <begin position="415"/>
        <end position="443"/>
    </location>
</feature>
<dbReference type="RefSeq" id="WP_380973868.1">
    <property type="nucleotide sequence ID" value="NZ_JBHTEF010000001.1"/>
</dbReference>
<feature type="transmembrane region" description="Helical" evidence="8">
    <location>
        <begin position="238"/>
        <end position="261"/>
    </location>
</feature>
<feature type="transmembrane region" description="Helical" evidence="8">
    <location>
        <begin position="382"/>
        <end position="404"/>
    </location>
</feature>
<evidence type="ECO:0000256" key="5">
    <source>
        <dbReference type="ARBA" id="ARBA00022989"/>
    </source>
</evidence>
<dbReference type="Proteomes" id="UP001596527">
    <property type="component" value="Unassembled WGS sequence"/>
</dbReference>
<feature type="transmembrane region" description="Helical" evidence="8">
    <location>
        <begin position="52"/>
        <end position="72"/>
    </location>
</feature>